<dbReference type="InterPro" id="IPR003594">
    <property type="entry name" value="HATPase_dom"/>
</dbReference>
<dbReference type="InterPro" id="IPR036890">
    <property type="entry name" value="HATPase_C_sf"/>
</dbReference>
<keyword evidence="4" id="KW-0808">Transferase</keyword>
<evidence type="ECO:0000256" key="1">
    <source>
        <dbReference type="ARBA" id="ARBA00004651"/>
    </source>
</evidence>
<dbReference type="SMART" id="SM00304">
    <property type="entry name" value="HAMP"/>
    <property type="match status" value="1"/>
</dbReference>
<dbReference type="Gene3D" id="6.10.340.10">
    <property type="match status" value="1"/>
</dbReference>
<proteinExistence type="predicted"/>
<dbReference type="GO" id="GO:0000155">
    <property type="term" value="F:phosphorelay sensor kinase activity"/>
    <property type="evidence" value="ECO:0007669"/>
    <property type="project" value="InterPro"/>
</dbReference>
<dbReference type="InterPro" id="IPR003660">
    <property type="entry name" value="HAMP_dom"/>
</dbReference>
<feature type="domain" description="HAMP" evidence="8">
    <location>
        <begin position="332"/>
        <end position="384"/>
    </location>
</feature>
<evidence type="ECO:0000256" key="6">
    <source>
        <dbReference type="ARBA" id="ARBA00023136"/>
    </source>
</evidence>
<keyword evidence="2" id="KW-1003">Cell membrane</keyword>
<reference evidence="10" key="1">
    <citation type="submission" date="2018-12" db="EMBL/GenBank/DDBJ databases">
        <title>Genome sequence of Peanibacillus sp.</title>
        <authorList>
            <person name="Subramani G."/>
            <person name="Srinivasan S."/>
            <person name="Kim M.K."/>
        </authorList>
    </citation>
    <scope>NUCLEOTIDE SEQUENCE [LARGE SCALE GENOMIC DNA]</scope>
    <source>
        <strain evidence="10">18JY67-1</strain>
    </source>
</reference>
<dbReference type="PANTHER" id="PTHR34220">
    <property type="entry name" value="SENSOR HISTIDINE KINASE YPDA"/>
    <property type="match status" value="1"/>
</dbReference>
<keyword evidence="7" id="KW-1133">Transmembrane helix</keyword>
<keyword evidence="3" id="KW-0597">Phosphoprotein</keyword>
<dbReference type="OrthoDB" id="2062925at2"/>
<evidence type="ECO:0000256" key="7">
    <source>
        <dbReference type="SAM" id="Phobius"/>
    </source>
</evidence>
<evidence type="ECO:0000256" key="2">
    <source>
        <dbReference type="ARBA" id="ARBA00022475"/>
    </source>
</evidence>
<dbReference type="KEGG" id="palb:EJC50_19760"/>
<evidence type="ECO:0000313" key="9">
    <source>
        <dbReference type="EMBL" id="AZN41663.1"/>
    </source>
</evidence>
<evidence type="ECO:0000259" key="8">
    <source>
        <dbReference type="PROSITE" id="PS50885"/>
    </source>
</evidence>
<protein>
    <submittedName>
        <fullName evidence="9">HAMP domain-containing protein</fullName>
    </submittedName>
</protein>
<dbReference type="AlphaFoldDB" id="A0A3S9A7H8"/>
<evidence type="ECO:0000256" key="5">
    <source>
        <dbReference type="ARBA" id="ARBA00022777"/>
    </source>
</evidence>
<feature type="transmembrane region" description="Helical" evidence="7">
    <location>
        <begin position="33"/>
        <end position="53"/>
    </location>
</feature>
<name>A0A3S9A7H8_9BACL</name>
<dbReference type="Pfam" id="PF06580">
    <property type="entry name" value="His_kinase"/>
    <property type="match status" value="1"/>
</dbReference>
<feature type="transmembrane region" description="Helical" evidence="7">
    <location>
        <begin position="311"/>
        <end position="334"/>
    </location>
</feature>
<keyword evidence="5" id="KW-0418">Kinase</keyword>
<gene>
    <name evidence="9" type="ORF">EJC50_19760</name>
</gene>
<dbReference type="SUPFAM" id="SSF158472">
    <property type="entry name" value="HAMP domain-like"/>
    <property type="match status" value="1"/>
</dbReference>
<evidence type="ECO:0000313" key="10">
    <source>
        <dbReference type="Proteomes" id="UP000272528"/>
    </source>
</evidence>
<accession>A0A3S9A7H8</accession>
<evidence type="ECO:0000256" key="3">
    <source>
        <dbReference type="ARBA" id="ARBA00022553"/>
    </source>
</evidence>
<dbReference type="CDD" id="cd06225">
    <property type="entry name" value="HAMP"/>
    <property type="match status" value="1"/>
</dbReference>
<dbReference type="GO" id="GO:0005886">
    <property type="term" value="C:plasma membrane"/>
    <property type="evidence" value="ECO:0007669"/>
    <property type="project" value="UniProtKB-SubCell"/>
</dbReference>
<keyword evidence="10" id="KW-1185">Reference proteome</keyword>
<dbReference type="InterPro" id="IPR010559">
    <property type="entry name" value="Sig_transdc_His_kin_internal"/>
</dbReference>
<dbReference type="Proteomes" id="UP000272528">
    <property type="component" value="Chromosome"/>
</dbReference>
<dbReference type="Gene3D" id="3.30.565.10">
    <property type="entry name" value="Histidine kinase-like ATPase, C-terminal domain"/>
    <property type="match status" value="1"/>
</dbReference>
<keyword evidence="7" id="KW-0812">Transmembrane</keyword>
<dbReference type="SUPFAM" id="SSF55874">
    <property type="entry name" value="ATPase domain of HSP90 chaperone/DNA topoisomerase II/histidine kinase"/>
    <property type="match status" value="1"/>
</dbReference>
<evidence type="ECO:0000256" key="4">
    <source>
        <dbReference type="ARBA" id="ARBA00022679"/>
    </source>
</evidence>
<sequence>MTGIRAGTTSVLILEGALNLLTSLKRLFYRLNMFSKLLLSFMIVIIPLAVLSLKMNQSGENIVRNELVQSNASNVHFYLSSLETEMNRIIRVEREFTSRDDDFRKFGVIPESMDDYERAQTILRIENKLSILKSSSPYIETVKIYFPKLGRSLLSGSFGGPIPPDELEAISSTMKHSGSPFVYWHDRLFLGMVYPATGPTMSFAIEVELSLPLLREALAQMSQQISSNTILINDREGWTVSDKTLNPMISKQLQFISKTAVDGKLVDQKQITLNNEPYLIYYEHSTDLGLTLVHFVPEQQAMGVLKQYRTWYWTLILFCIIVVILFSYWMYLLIQKPMKGLIKGLRQVGNGNLSIRLEHQYQDEFQNIFNQFNTMADRIQTLIDEVLEQTERSQHAELKQLQSQINPHFLYNSMFILQTLIRQEDLSHAEQLIKHIGSYFRSITRNGEDEITLEKEILHVQAYVNIQAVRFPDIEINWGAFPADVLRMKVPRLILQPIVENAFVHGIEHIEGPGKLSMEAIHGDGILTIRIEDNGDRLDDDMIDKLNERLFSDAKSKETTGVINVHRRLQLKYGKSYGVQLSRGKFGGMQVTLSLPFIEETAITENALSEIAK</sequence>
<keyword evidence="6 7" id="KW-0472">Membrane</keyword>
<dbReference type="InterPro" id="IPR050640">
    <property type="entry name" value="Bact_2-comp_sensor_kinase"/>
</dbReference>
<dbReference type="PROSITE" id="PS50885">
    <property type="entry name" value="HAMP"/>
    <property type="match status" value="1"/>
</dbReference>
<dbReference type="EMBL" id="CP034437">
    <property type="protein sequence ID" value="AZN41663.1"/>
    <property type="molecule type" value="Genomic_DNA"/>
</dbReference>
<organism evidence="9 10">
    <name type="scientific">Paenibacillus albus</name>
    <dbReference type="NCBI Taxonomy" id="2495582"/>
    <lineage>
        <taxon>Bacteria</taxon>
        <taxon>Bacillati</taxon>
        <taxon>Bacillota</taxon>
        <taxon>Bacilli</taxon>
        <taxon>Bacillales</taxon>
        <taxon>Paenibacillaceae</taxon>
        <taxon>Paenibacillus</taxon>
    </lineage>
</organism>
<dbReference type="PANTHER" id="PTHR34220:SF7">
    <property type="entry name" value="SENSOR HISTIDINE KINASE YPDA"/>
    <property type="match status" value="1"/>
</dbReference>
<comment type="subcellular location">
    <subcellularLocation>
        <location evidence="1">Cell membrane</location>
        <topology evidence="1">Multi-pass membrane protein</topology>
    </subcellularLocation>
</comment>
<dbReference type="Pfam" id="PF02518">
    <property type="entry name" value="HATPase_c"/>
    <property type="match status" value="1"/>
</dbReference>
<dbReference type="Pfam" id="PF00672">
    <property type="entry name" value="HAMP"/>
    <property type="match status" value="1"/>
</dbReference>